<evidence type="ECO:0000256" key="18">
    <source>
        <dbReference type="ARBA" id="ARBA00023211"/>
    </source>
</evidence>
<evidence type="ECO:0000256" key="21">
    <source>
        <dbReference type="SAM" id="Phobius"/>
    </source>
</evidence>
<dbReference type="Gene3D" id="3.30.565.10">
    <property type="entry name" value="Histidine kinase-like ATPase, C-terminal domain"/>
    <property type="match status" value="1"/>
</dbReference>
<dbReference type="EMBL" id="FORA01000009">
    <property type="protein sequence ID" value="SFJ85905.1"/>
    <property type="molecule type" value="Genomic_DNA"/>
</dbReference>
<evidence type="ECO:0000256" key="16">
    <source>
        <dbReference type="ARBA" id="ARBA00023016"/>
    </source>
</evidence>
<evidence type="ECO:0000256" key="14">
    <source>
        <dbReference type="ARBA" id="ARBA00022912"/>
    </source>
</evidence>
<evidence type="ECO:0000256" key="2">
    <source>
        <dbReference type="ARBA" id="ARBA00001936"/>
    </source>
</evidence>
<comment type="cofactor">
    <cofactor evidence="3">
        <name>Mg(2+)</name>
        <dbReference type="ChEBI" id="CHEBI:18420"/>
    </cofactor>
</comment>
<dbReference type="PANTHER" id="PTHR44936">
    <property type="entry name" value="SENSOR PROTEIN CREC"/>
    <property type="match status" value="1"/>
</dbReference>
<dbReference type="PANTHER" id="PTHR44936:SF9">
    <property type="entry name" value="SENSOR PROTEIN CREC"/>
    <property type="match status" value="1"/>
</dbReference>
<evidence type="ECO:0000313" key="25">
    <source>
        <dbReference type="Proteomes" id="UP000199110"/>
    </source>
</evidence>
<keyword evidence="16" id="KW-0346">Stress response</keyword>
<dbReference type="InterPro" id="IPR036890">
    <property type="entry name" value="HATPase_C_sf"/>
</dbReference>
<keyword evidence="6" id="KW-1003">Cell membrane</keyword>
<evidence type="ECO:0000259" key="23">
    <source>
        <dbReference type="PROSITE" id="PS50885"/>
    </source>
</evidence>
<evidence type="ECO:0000256" key="20">
    <source>
        <dbReference type="ARBA" id="ARBA00041776"/>
    </source>
</evidence>
<dbReference type="EC" id="2.7.13.3" evidence="5"/>
<keyword evidence="21" id="KW-1133">Transmembrane helix</keyword>
<dbReference type="SMART" id="SM00387">
    <property type="entry name" value="HATPase_c"/>
    <property type="match status" value="1"/>
</dbReference>
<dbReference type="InterPro" id="IPR003660">
    <property type="entry name" value="HAMP_dom"/>
</dbReference>
<gene>
    <name evidence="24" type="ORF">SAMN04488095_3848</name>
</gene>
<dbReference type="AlphaFoldDB" id="A0A1I3USI5"/>
<keyword evidence="25" id="KW-1185">Reference proteome</keyword>
<keyword evidence="14" id="KW-0904">Protein phosphatase</keyword>
<evidence type="ECO:0000256" key="19">
    <source>
        <dbReference type="ARBA" id="ARBA00040454"/>
    </source>
</evidence>
<comment type="cofactor">
    <cofactor evidence="2">
        <name>Mn(2+)</name>
        <dbReference type="ChEBI" id="CHEBI:29035"/>
    </cofactor>
</comment>
<evidence type="ECO:0000256" key="15">
    <source>
        <dbReference type="ARBA" id="ARBA00023012"/>
    </source>
</evidence>
<keyword evidence="13" id="KW-0460">Magnesium</keyword>
<keyword evidence="9" id="KW-0547">Nucleotide-binding</keyword>
<evidence type="ECO:0000256" key="12">
    <source>
        <dbReference type="ARBA" id="ARBA00022840"/>
    </source>
</evidence>
<keyword evidence="7" id="KW-0597">Phosphoprotein</keyword>
<dbReference type="GO" id="GO:0000155">
    <property type="term" value="F:phosphorelay sensor kinase activity"/>
    <property type="evidence" value="ECO:0007669"/>
    <property type="project" value="InterPro"/>
</dbReference>
<dbReference type="SUPFAM" id="SSF55874">
    <property type="entry name" value="ATPase domain of HSP90 chaperone/DNA topoisomerase II/histidine kinase"/>
    <property type="match status" value="1"/>
</dbReference>
<evidence type="ECO:0000256" key="13">
    <source>
        <dbReference type="ARBA" id="ARBA00022842"/>
    </source>
</evidence>
<evidence type="ECO:0000256" key="9">
    <source>
        <dbReference type="ARBA" id="ARBA00022741"/>
    </source>
</evidence>
<evidence type="ECO:0000256" key="8">
    <source>
        <dbReference type="ARBA" id="ARBA00022679"/>
    </source>
</evidence>
<evidence type="ECO:0000256" key="4">
    <source>
        <dbReference type="ARBA" id="ARBA00004651"/>
    </source>
</evidence>
<keyword evidence="17" id="KW-0843">Virulence</keyword>
<evidence type="ECO:0000256" key="7">
    <source>
        <dbReference type="ARBA" id="ARBA00022553"/>
    </source>
</evidence>
<evidence type="ECO:0000256" key="1">
    <source>
        <dbReference type="ARBA" id="ARBA00000085"/>
    </source>
</evidence>
<dbReference type="Gene3D" id="1.10.287.130">
    <property type="match status" value="1"/>
</dbReference>
<comment type="subcellular location">
    <subcellularLocation>
        <location evidence="4">Cell membrane</location>
        <topology evidence="4">Multi-pass membrane protein</topology>
    </subcellularLocation>
</comment>
<dbReference type="GO" id="GO:0005886">
    <property type="term" value="C:plasma membrane"/>
    <property type="evidence" value="ECO:0007669"/>
    <property type="project" value="UniProtKB-SubCell"/>
</dbReference>
<evidence type="ECO:0000256" key="5">
    <source>
        <dbReference type="ARBA" id="ARBA00012438"/>
    </source>
</evidence>
<evidence type="ECO:0000256" key="17">
    <source>
        <dbReference type="ARBA" id="ARBA00023026"/>
    </source>
</evidence>
<feature type="domain" description="Histidine kinase" evidence="22">
    <location>
        <begin position="126"/>
        <end position="319"/>
    </location>
</feature>
<dbReference type="GO" id="GO:0005524">
    <property type="term" value="F:ATP binding"/>
    <property type="evidence" value="ECO:0007669"/>
    <property type="project" value="UniProtKB-KW"/>
</dbReference>
<feature type="domain" description="HAMP" evidence="23">
    <location>
        <begin position="64"/>
        <end position="118"/>
    </location>
</feature>
<evidence type="ECO:0000256" key="10">
    <source>
        <dbReference type="ARBA" id="ARBA00022777"/>
    </source>
</evidence>
<dbReference type="InterPro" id="IPR005467">
    <property type="entry name" value="His_kinase_dom"/>
</dbReference>
<dbReference type="SUPFAM" id="SSF47384">
    <property type="entry name" value="Homodimeric domain of signal transducing histidine kinase"/>
    <property type="match status" value="1"/>
</dbReference>
<keyword evidence="11" id="KW-0378">Hydrolase</keyword>
<dbReference type="SMART" id="SM00388">
    <property type="entry name" value="HisKA"/>
    <property type="match status" value="1"/>
</dbReference>
<keyword evidence="18" id="KW-0464">Manganese</keyword>
<organism evidence="24 25">
    <name type="scientific">Jannaschia pohangensis</name>
    <dbReference type="NCBI Taxonomy" id="390807"/>
    <lineage>
        <taxon>Bacteria</taxon>
        <taxon>Pseudomonadati</taxon>
        <taxon>Pseudomonadota</taxon>
        <taxon>Alphaproteobacteria</taxon>
        <taxon>Rhodobacterales</taxon>
        <taxon>Roseobacteraceae</taxon>
        <taxon>Jannaschia</taxon>
    </lineage>
</organism>
<dbReference type="Proteomes" id="UP000199110">
    <property type="component" value="Unassembled WGS sequence"/>
</dbReference>
<name>A0A1I3USI5_9RHOB</name>
<keyword evidence="10 24" id="KW-0418">Kinase</keyword>
<keyword evidence="21" id="KW-0812">Transmembrane</keyword>
<feature type="transmembrane region" description="Helical" evidence="21">
    <location>
        <begin position="9"/>
        <end position="31"/>
    </location>
</feature>
<sequence length="320" mass="33963">MSRRWRPPLALVLGGALLGTLVLSLLGLIALRYLGPVVGFRQAAISLALAIAALTLIPWWLMLRLLLRPVRDLSAYAAQVRVRPGTAPPAPGHYGTPELHEMGTNVMAMAQVLQARESSVRSFADHVTHEVKGPVAAIRAASELLSDSGLSPDDRTLLDQIGTATLRIEAQLAALARVTAAREADHRGETRLSDLALKGPPSLQIDGKDVQIPLARDGLQAVLDHLIDNAARHGASEVAIRATRRDGGVEITVQDDGSGISDGNRARIFNPFFTTRRESGGTGMGLAITSALLQANGGTITLAPSPTGTAFRIVFRQNSL</sequence>
<dbReference type="CDD" id="cd00075">
    <property type="entry name" value="HATPase"/>
    <property type="match status" value="1"/>
</dbReference>
<dbReference type="InterPro" id="IPR003661">
    <property type="entry name" value="HisK_dim/P_dom"/>
</dbReference>
<dbReference type="GO" id="GO:0004721">
    <property type="term" value="F:phosphoprotein phosphatase activity"/>
    <property type="evidence" value="ECO:0007669"/>
    <property type="project" value="UniProtKB-KW"/>
</dbReference>
<keyword evidence="8" id="KW-0808">Transferase</keyword>
<keyword evidence="21" id="KW-0472">Membrane</keyword>
<reference evidence="24 25" key="1">
    <citation type="submission" date="2016-10" db="EMBL/GenBank/DDBJ databases">
        <authorList>
            <person name="de Groot N.N."/>
        </authorList>
    </citation>
    <scope>NUCLEOTIDE SEQUENCE [LARGE SCALE GENOMIC DNA]</scope>
    <source>
        <strain evidence="24 25">DSM 19073</strain>
    </source>
</reference>
<dbReference type="InterPro" id="IPR004358">
    <property type="entry name" value="Sig_transdc_His_kin-like_C"/>
</dbReference>
<protein>
    <recommendedName>
        <fullName evidence="19">Signal transduction histidine-protein kinase/phosphatase MprB</fullName>
        <ecNumber evidence="5">2.7.13.3</ecNumber>
    </recommendedName>
    <alternativeName>
        <fullName evidence="20">Mycobacterial persistence regulator B</fullName>
    </alternativeName>
</protein>
<dbReference type="PROSITE" id="PS50885">
    <property type="entry name" value="HAMP"/>
    <property type="match status" value="1"/>
</dbReference>
<dbReference type="Pfam" id="PF02518">
    <property type="entry name" value="HATPase_c"/>
    <property type="match status" value="1"/>
</dbReference>
<feature type="transmembrane region" description="Helical" evidence="21">
    <location>
        <begin position="43"/>
        <end position="63"/>
    </location>
</feature>
<dbReference type="Pfam" id="PF00512">
    <property type="entry name" value="HisKA"/>
    <property type="match status" value="1"/>
</dbReference>
<evidence type="ECO:0000256" key="11">
    <source>
        <dbReference type="ARBA" id="ARBA00022801"/>
    </source>
</evidence>
<evidence type="ECO:0000313" key="24">
    <source>
        <dbReference type="EMBL" id="SFJ85905.1"/>
    </source>
</evidence>
<dbReference type="STRING" id="390807.SAMN04488095_3848"/>
<comment type="catalytic activity">
    <reaction evidence="1">
        <text>ATP + protein L-histidine = ADP + protein N-phospho-L-histidine.</text>
        <dbReference type="EC" id="2.7.13.3"/>
    </reaction>
</comment>
<keyword evidence="15" id="KW-0902">Two-component regulatory system</keyword>
<dbReference type="PROSITE" id="PS50109">
    <property type="entry name" value="HIS_KIN"/>
    <property type="match status" value="1"/>
</dbReference>
<accession>A0A1I3USI5</accession>
<dbReference type="OrthoDB" id="9815202at2"/>
<evidence type="ECO:0000259" key="22">
    <source>
        <dbReference type="PROSITE" id="PS50109"/>
    </source>
</evidence>
<keyword evidence="12" id="KW-0067">ATP-binding</keyword>
<dbReference type="InterPro" id="IPR003594">
    <property type="entry name" value="HATPase_dom"/>
</dbReference>
<dbReference type="InterPro" id="IPR050980">
    <property type="entry name" value="2C_sensor_his_kinase"/>
</dbReference>
<proteinExistence type="predicted"/>
<dbReference type="PRINTS" id="PR00344">
    <property type="entry name" value="BCTRLSENSOR"/>
</dbReference>
<evidence type="ECO:0000256" key="3">
    <source>
        <dbReference type="ARBA" id="ARBA00001946"/>
    </source>
</evidence>
<dbReference type="CDD" id="cd00082">
    <property type="entry name" value="HisKA"/>
    <property type="match status" value="1"/>
</dbReference>
<dbReference type="RefSeq" id="WP_092785008.1">
    <property type="nucleotide sequence ID" value="NZ_FORA01000009.1"/>
</dbReference>
<evidence type="ECO:0000256" key="6">
    <source>
        <dbReference type="ARBA" id="ARBA00022475"/>
    </source>
</evidence>
<dbReference type="InterPro" id="IPR036097">
    <property type="entry name" value="HisK_dim/P_sf"/>
</dbReference>